<sequence length="142" mass="15357">MSTPQPTPYAGDIDPQQAWEMLAGDPDAVMVDCRTQAEWTFVGIADLGELGKQVAYIEWNRFPGGFNDGFVEDLQAAGVRPDQPVVFLCRSGQRSIGAATLATEAGFARSYNITEGFEGPVGPSGHRDVAGWKVRGLPWRQG</sequence>
<dbReference type="PROSITE" id="PS50206">
    <property type="entry name" value="RHODANESE_3"/>
    <property type="match status" value="1"/>
</dbReference>
<accession>A0ABT9NRJ9</accession>
<dbReference type="SUPFAM" id="SSF52821">
    <property type="entry name" value="Rhodanese/Cell cycle control phosphatase"/>
    <property type="match status" value="1"/>
</dbReference>
<dbReference type="InterPro" id="IPR036873">
    <property type="entry name" value="Rhodanese-like_dom_sf"/>
</dbReference>
<dbReference type="InterPro" id="IPR044240">
    <property type="entry name" value="STR4-like"/>
</dbReference>
<dbReference type="PANTHER" id="PTHR47377:SF1">
    <property type="entry name" value="RHODANESE-LIKE DOMAIN-CONTAINING PROTEIN 4, CHLOROPLASTIC"/>
    <property type="match status" value="1"/>
</dbReference>
<dbReference type="Gene3D" id="3.40.250.10">
    <property type="entry name" value="Rhodanese-like domain"/>
    <property type="match status" value="1"/>
</dbReference>
<dbReference type="SMART" id="SM00450">
    <property type="entry name" value="RHOD"/>
    <property type="match status" value="1"/>
</dbReference>
<evidence type="ECO:0000313" key="2">
    <source>
        <dbReference type="EMBL" id="MDP9822440.1"/>
    </source>
</evidence>
<name>A0ABT9NRJ9_9ACTN</name>
<proteinExistence type="predicted"/>
<dbReference type="EMBL" id="JAUSQM010000001">
    <property type="protein sequence ID" value="MDP9822440.1"/>
    <property type="molecule type" value="Genomic_DNA"/>
</dbReference>
<keyword evidence="3" id="KW-1185">Reference proteome</keyword>
<organism evidence="2 3">
    <name type="scientific">Nocardioides massiliensis</name>
    <dbReference type="NCBI Taxonomy" id="1325935"/>
    <lineage>
        <taxon>Bacteria</taxon>
        <taxon>Bacillati</taxon>
        <taxon>Actinomycetota</taxon>
        <taxon>Actinomycetes</taxon>
        <taxon>Propionibacteriales</taxon>
        <taxon>Nocardioidaceae</taxon>
        <taxon>Nocardioides</taxon>
    </lineage>
</organism>
<comment type="caution">
    <text evidence="2">The sequence shown here is derived from an EMBL/GenBank/DDBJ whole genome shotgun (WGS) entry which is preliminary data.</text>
</comment>
<protein>
    <submittedName>
        <fullName evidence="2">Rhodanese-related sulfurtransferase</fullName>
    </submittedName>
</protein>
<dbReference type="PANTHER" id="PTHR47377">
    <property type="entry name" value="RHODANESE-LIKE DOMAIN-CONTAINING PROTEIN 4, CHLOROPLASTIC"/>
    <property type="match status" value="1"/>
</dbReference>
<dbReference type="Pfam" id="PF00581">
    <property type="entry name" value="Rhodanese"/>
    <property type="match status" value="1"/>
</dbReference>
<dbReference type="Proteomes" id="UP001240447">
    <property type="component" value="Unassembled WGS sequence"/>
</dbReference>
<feature type="domain" description="Rhodanese" evidence="1">
    <location>
        <begin position="24"/>
        <end position="123"/>
    </location>
</feature>
<dbReference type="CDD" id="cd01522">
    <property type="entry name" value="RHOD_1"/>
    <property type="match status" value="1"/>
</dbReference>
<reference evidence="2 3" key="1">
    <citation type="submission" date="2023-07" db="EMBL/GenBank/DDBJ databases">
        <title>Sequencing the genomes of 1000 actinobacteria strains.</title>
        <authorList>
            <person name="Klenk H.-P."/>
        </authorList>
    </citation>
    <scope>NUCLEOTIDE SEQUENCE [LARGE SCALE GENOMIC DNA]</scope>
    <source>
        <strain evidence="2 3">GD13</strain>
    </source>
</reference>
<dbReference type="InterPro" id="IPR001763">
    <property type="entry name" value="Rhodanese-like_dom"/>
</dbReference>
<evidence type="ECO:0000259" key="1">
    <source>
        <dbReference type="PROSITE" id="PS50206"/>
    </source>
</evidence>
<gene>
    <name evidence="2" type="ORF">J2S59_002249</name>
</gene>
<evidence type="ECO:0000313" key="3">
    <source>
        <dbReference type="Proteomes" id="UP001240447"/>
    </source>
</evidence>
<dbReference type="RefSeq" id="WP_068122428.1">
    <property type="nucleotide sequence ID" value="NZ_CCXJ01000598.1"/>
</dbReference>